<organism evidence="2">
    <name type="scientific">Thermococcus sp. AMT11</name>
    <dbReference type="NCBI Taxonomy" id="563043"/>
    <lineage>
        <taxon>Archaea</taxon>
        <taxon>Methanobacteriati</taxon>
        <taxon>Methanobacteriota</taxon>
        <taxon>Thermococci</taxon>
        <taxon>Thermococcales</taxon>
        <taxon>Thermococcaceae</taxon>
        <taxon>Thermococcus</taxon>
    </lineage>
</organism>
<evidence type="ECO:0000313" key="2">
    <source>
        <dbReference type="EMBL" id="ACV03438.1"/>
    </source>
</evidence>
<feature type="region of interest" description="Disordered" evidence="1">
    <location>
        <begin position="26"/>
        <end position="62"/>
    </location>
</feature>
<feature type="compositionally biased region" description="Low complexity" evidence="1">
    <location>
        <begin position="131"/>
        <end position="145"/>
    </location>
</feature>
<keyword evidence="2" id="KW-0614">Plasmid</keyword>
<name>C8BND1_9EURY</name>
<dbReference type="AlphaFoldDB" id="C8BND1"/>
<feature type="region of interest" description="Disordered" evidence="1">
    <location>
        <begin position="108"/>
        <end position="145"/>
    </location>
</feature>
<dbReference type="EMBL" id="GQ254849">
    <property type="protein sequence ID" value="ACV03438.1"/>
    <property type="molecule type" value="Genomic_DNA"/>
</dbReference>
<protein>
    <submittedName>
        <fullName evidence="2">Uncharacterized protein</fullName>
    </submittedName>
</protein>
<evidence type="ECO:0000256" key="1">
    <source>
        <dbReference type="SAM" id="MobiDB-lite"/>
    </source>
</evidence>
<proteinExistence type="predicted"/>
<sequence length="145" mass="15882">MSLPPFIFPSNQPIITLTRVGGFLGPASGAQKNGGEGPKHSGHSDLSFRDEVPRGEDPPLAGFHEVVGMETNGLAGSRQAFLARLRAEVAEEPEAKYLDMALRHYEEAAKSRRSSARSTTSRTNWRPTPALPRSLRRLSSSWSRL</sequence>
<accession>C8BND1</accession>
<feature type="compositionally biased region" description="Basic and acidic residues" evidence="1">
    <location>
        <begin position="37"/>
        <end position="57"/>
    </location>
</feature>
<geneLocation type="plasmid" evidence="2">
    <name>pAMT11</name>
</geneLocation>
<reference evidence="2" key="1">
    <citation type="journal article" date="2011" name="Res. Microbiol.">
        <title>pAMT11, a novel plasmid isolated from a Thermococcus sp. strain closely related to the virus-like integrated element TKV1 of the Thermococcus kodakaraensis genome.</title>
        <authorList>
            <person name="Gonnet M."/>
            <person name="Erauso G."/>
            <person name="Prieur D."/>
            <person name="Le Romancer M."/>
        </authorList>
    </citation>
    <scope>NUCLEOTIDE SEQUENCE</scope>
    <source>
        <strain evidence="2">AMT11</strain>
        <plasmid evidence="2">pAMT11</plasmid>
    </source>
</reference>